<proteinExistence type="predicted"/>
<dbReference type="InterPro" id="IPR024344">
    <property type="entry name" value="MDMPI_metal-binding"/>
</dbReference>
<evidence type="ECO:0000313" key="3">
    <source>
        <dbReference type="Proteomes" id="UP000634476"/>
    </source>
</evidence>
<dbReference type="InterPro" id="IPR034660">
    <property type="entry name" value="DinB/YfiT-like"/>
</dbReference>
<accession>A0A8J3T8L4</accession>
<dbReference type="GO" id="GO:0046872">
    <property type="term" value="F:metal ion binding"/>
    <property type="evidence" value="ECO:0007669"/>
    <property type="project" value="InterPro"/>
</dbReference>
<dbReference type="EMBL" id="BOOK01000097">
    <property type="protein sequence ID" value="GII06108.1"/>
    <property type="molecule type" value="Genomic_DNA"/>
</dbReference>
<evidence type="ECO:0000259" key="1">
    <source>
        <dbReference type="Pfam" id="PF11716"/>
    </source>
</evidence>
<sequence>MNQQEIWAALEIERRSLADMFDGLSPGDWERPSLCEGWRVRDVAAHLAMSVEIKVGPALVEFLRARGSFNRMIRDSAVRYAQRRPIGDIIEEVRESATSHRRAPTTKPLDPLFDALVHGQDVAVPLRIERPMPMEAARVCATHIWERGFPFHPQRRLRGLRLVAIDSDWAVGEGEVVQGPLQALLLLMSGRSAAALPELGGAGMPALSSRIS</sequence>
<keyword evidence="3" id="KW-1185">Reference proteome</keyword>
<comment type="caution">
    <text evidence="2">The sequence shown here is derived from an EMBL/GenBank/DDBJ whole genome shotgun (WGS) entry which is preliminary data.</text>
</comment>
<feature type="domain" description="Mycothiol-dependent maleylpyruvate isomerase metal-binding" evidence="1">
    <location>
        <begin position="12"/>
        <end position="116"/>
    </location>
</feature>
<dbReference type="AlphaFoldDB" id="A0A8J3T8L4"/>
<dbReference type="RefSeq" id="WP_203880305.1">
    <property type="nucleotide sequence ID" value="NZ_BOOK01000097.1"/>
</dbReference>
<evidence type="ECO:0000313" key="2">
    <source>
        <dbReference type="EMBL" id="GII06108.1"/>
    </source>
</evidence>
<protein>
    <recommendedName>
        <fullName evidence="1">Mycothiol-dependent maleylpyruvate isomerase metal-binding domain-containing protein</fullName>
    </recommendedName>
</protein>
<dbReference type="Pfam" id="PF11716">
    <property type="entry name" value="MDMPI_N"/>
    <property type="match status" value="1"/>
</dbReference>
<gene>
    <name evidence="2" type="ORF">Pta02_81160</name>
</gene>
<organism evidence="2 3">
    <name type="scientific">Planobispora takensis</name>
    <dbReference type="NCBI Taxonomy" id="1367882"/>
    <lineage>
        <taxon>Bacteria</taxon>
        <taxon>Bacillati</taxon>
        <taxon>Actinomycetota</taxon>
        <taxon>Actinomycetes</taxon>
        <taxon>Streptosporangiales</taxon>
        <taxon>Streptosporangiaceae</taxon>
        <taxon>Planobispora</taxon>
    </lineage>
</organism>
<name>A0A8J3T8L4_9ACTN</name>
<dbReference type="SUPFAM" id="SSF109854">
    <property type="entry name" value="DinB/YfiT-like putative metalloenzymes"/>
    <property type="match status" value="1"/>
</dbReference>
<reference evidence="2" key="1">
    <citation type="submission" date="2021-01" db="EMBL/GenBank/DDBJ databases">
        <title>Whole genome shotgun sequence of Planobispora takensis NBRC 109077.</title>
        <authorList>
            <person name="Komaki H."/>
            <person name="Tamura T."/>
        </authorList>
    </citation>
    <scope>NUCLEOTIDE SEQUENCE</scope>
    <source>
        <strain evidence="2">NBRC 109077</strain>
    </source>
</reference>
<dbReference type="InterPro" id="IPR017517">
    <property type="entry name" value="Maleyloyr_isom"/>
</dbReference>
<dbReference type="Proteomes" id="UP000634476">
    <property type="component" value="Unassembled WGS sequence"/>
</dbReference>
<dbReference type="NCBIfam" id="TIGR03083">
    <property type="entry name" value="maleylpyruvate isomerase family mycothiol-dependent enzyme"/>
    <property type="match status" value="1"/>
</dbReference>
<dbReference type="Gene3D" id="1.20.120.450">
    <property type="entry name" value="dinb family like domain"/>
    <property type="match status" value="1"/>
</dbReference>